<dbReference type="Proteomes" id="UP000030673">
    <property type="component" value="Unassembled WGS sequence"/>
</dbReference>
<dbReference type="AlphaFoldDB" id="W7KEM0"/>
<proteinExistence type="predicted"/>
<dbReference type="EMBL" id="KE123833">
    <property type="protein sequence ID" value="EWC88147.1"/>
    <property type="molecule type" value="Genomic_DNA"/>
</dbReference>
<evidence type="ECO:0000313" key="3">
    <source>
        <dbReference type="Proteomes" id="UP000030673"/>
    </source>
</evidence>
<feature type="compositionally biased region" description="Basic and acidic residues" evidence="1">
    <location>
        <begin position="45"/>
        <end position="63"/>
    </location>
</feature>
<gene>
    <name evidence="2" type="ORF">PFNF54_03066</name>
</gene>
<keyword evidence="3" id="KW-1185">Reference proteome</keyword>
<reference evidence="2 3" key="1">
    <citation type="submission" date="2013-02" db="EMBL/GenBank/DDBJ databases">
        <title>The Genome Sequence of Plasmodium falciparum NF54.</title>
        <authorList>
            <consortium name="The Broad Institute Genome Sequencing Platform"/>
            <consortium name="The Broad Institute Genome Sequencing Center for Infectious Disease"/>
            <person name="Neafsey D."/>
            <person name="Cheeseman I."/>
            <person name="Volkman S."/>
            <person name="Adams J."/>
            <person name="Walker B."/>
            <person name="Young S.K."/>
            <person name="Zeng Q."/>
            <person name="Gargeya S."/>
            <person name="Fitzgerald M."/>
            <person name="Haas B."/>
            <person name="Abouelleil A."/>
            <person name="Alvarado L."/>
            <person name="Arachchi H.M."/>
            <person name="Berlin A.M."/>
            <person name="Chapman S.B."/>
            <person name="Dewar J."/>
            <person name="Goldberg J."/>
            <person name="Griggs A."/>
            <person name="Gujja S."/>
            <person name="Hansen M."/>
            <person name="Howarth C."/>
            <person name="Imamovic A."/>
            <person name="Larimer J."/>
            <person name="McCowan C."/>
            <person name="Murphy C."/>
            <person name="Neiman D."/>
            <person name="Pearson M."/>
            <person name="Priest M."/>
            <person name="Roberts A."/>
            <person name="Saif S."/>
            <person name="Shea T."/>
            <person name="Sisk P."/>
            <person name="Sykes S."/>
            <person name="Wortman J."/>
            <person name="Nusbaum C."/>
            <person name="Birren B."/>
        </authorList>
    </citation>
    <scope>NUCLEOTIDE SEQUENCE [LARGE SCALE GENOMIC DNA]</scope>
    <source>
        <strain evidence="2 3">NF54</strain>
    </source>
</reference>
<protein>
    <submittedName>
        <fullName evidence="2">Uncharacterized protein</fullName>
    </submittedName>
</protein>
<evidence type="ECO:0000313" key="2">
    <source>
        <dbReference type="EMBL" id="EWC88147.1"/>
    </source>
</evidence>
<feature type="compositionally biased region" description="Polar residues" evidence="1">
    <location>
        <begin position="31"/>
        <end position="43"/>
    </location>
</feature>
<feature type="region of interest" description="Disordered" evidence="1">
    <location>
        <begin position="31"/>
        <end position="63"/>
    </location>
</feature>
<sequence length="105" mass="11858">MSSVNEDNQMELDLKNDDVVDVEKDVITNHAGNINVNSENGSNVEIKEGDEKDHIQENDKDETNVVNEVDLKDDEVTYENNKNEENKSSNRWADMCEDCDAPLGT</sequence>
<name>W7KEM0_PLAFO</name>
<evidence type="ECO:0000256" key="1">
    <source>
        <dbReference type="SAM" id="MobiDB-lite"/>
    </source>
</evidence>
<accession>W7KEM0</accession>
<organism evidence="2 3">
    <name type="scientific">Plasmodium falciparum (isolate NF54)</name>
    <dbReference type="NCBI Taxonomy" id="5843"/>
    <lineage>
        <taxon>Eukaryota</taxon>
        <taxon>Sar</taxon>
        <taxon>Alveolata</taxon>
        <taxon>Apicomplexa</taxon>
        <taxon>Aconoidasida</taxon>
        <taxon>Haemosporida</taxon>
        <taxon>Plasmodiidae</taxon>
        <taxon>Plasmodium</taxon>
        <taxon>Plasmodium (Laverania)</taxon>
    </lineage>
</organism>